<proteinExistence type="predicted"/>
<name>A0A9N7ZCC7_PLEPL</name>
<protein>
    <submittedName>
        <fullName evidence="2">Uncharacterized protein</fullName>
    </submittedName>
</protein>
<keyword evidence="3" id="KW-1185">Reference proteome</keyword>
<sequence length="310" mass="34010">MLPVLRKGKRELQFRNFVLPVGLCLTPGSHRTRKRRRSVALITAEVCDIISNARHLGVATASGVNSQAPARQGLALTPRFGVASASGYDFCLENWVLIGLQSGVTSHHHPQLSSSSSGLLPSCPPYWMMFSSTQQSCVANRHSSDFWEPNPQQRSNSLNADIMRTKFTISDSENEGESIAQNSKSSVSMTIHPNGAASRQRGHQKAFIADLLNPPACLSSLPHQRRKNPRQCSLSVLEMSSQLDRNEDNQAQSLFSDRILHTKTPNTIVSNSAVTIRCPNNRANTVQMLSSITNYRTMAQGPCVVSKTAK</sequence>
<evidence type="ECO:0000256" key="1">
    <source>
        <dbReference type="SAM" id="MobiDB-lite"/>
    </source>
</evidence>
<evidence type="ECO:0000313" key="3">
    <source>
        <dbReference type="Proteomes" id="UP001153269"/>
    </source>
</evidence>
<feature type="compositionally biased region" description="Polar residues" evidence="1">
    <location>
        <begin position="179"/>
        <end position="191"/>
    </location>
</feature>
<comment type="caution">
    <text evidence="2">The sequence shown here is derived from an EMBL/GenBank/DDBJ whole genome shotgun (WGS) entry which is preliminary data.</text>
</comment>
<feature type="region of interest" description="Disordered" evidence="1">
    <location>
        <begin position="167"/>
        <end position="203"/>
    </location>
</feature>
<reference evidence="2" key="1">
    <citation type="submission" date="2020-03" db="EMBL/GenBank/DDBJ databases">
        <authorList>
            <person name="Weist P."/>
        </authorList>
    </citation>
    <scope>NUCLEOTIDE SEQUENCE</scope>
</reference>
<evidence type="ECO:0000313" key="2">
    <source>
        <dbReference type="EMBL" id="CAB1456584.1"/>
    </source>
</evidence>
<dbReference type="Proteomes" id="UP001153269">
    <property type="component" value="Unassembled WGS sequence"/>
</dbReference>
<gene>
    <name evidence="2" type="ORF">PLEPLA_LOCUS44369</name>
</gene>
<dbReference type="EMBL" id="CADEAL010004303">
    <property type="protein sequence ID" value="CAB1456584.1"/>
    <property type="molecule type" value="Genomic_DNA"/>
</dbReference>
<organism evidence="2 3">
    <name type="scientific">Pleuronectes platessa</name>
    <name type="common">European plaice</name>
    <dbReference type="NCBI Taxonomy" id="8262"/>
    <lineage>
        <taxon>Eukaryota</taxon>
        <taxon>Metazoa</taxon>
        <taxon>Chordata</taxon>
        <taxon>Craniata</taxon>
        <taxon>Vertebrata</taxon>
        <taxon>Euteleostomi</taxon>
        <taxon>Actinopterygii</taxon>
        <taxon>Neopterygii</taxon>
        <taxon>Teleostei</taxon>
        <taxon>Neoteleostei</taxon>
        <taxon>Acanthomorphata</taxon>
        <taxon>Carangaria</taxon>
        <taxon>Pleuronectiformes</taxon>
        <taxon>Pleuronectoidei</taxon>
        <taxon>Pleuronectidae</taxon>
        <taxon>Pleuronectes</taxon>
    </lineage>
</organism>
<dbReference type="AlphaFoldDB" id="A0A9N7ZCC7"/>
<accession>A0A9N7ZCC7</accession>